<evidence type="ECO:0000256" key="4">
    <source>
        <dbReference type="SAM" id="MobiDB-lite"/>
    </source>
</evidence>
<dbReference type="PRINTS" id="PR01490">
    <property type="entry name" value="RTXTOXIND"/>
</dbReference>
<dbReference type="SUPFAM" id="SSF111369">
    <property type="entry name" value="HlyD-like secretion proteins"/>
    <property type="match status" value="3"/>
</dbReference>
<evidence type="ECO:0000256" key="1">
    <source>
        <dbReference type="ARBA" id="ARBA00004196"/>
    </source>
</evidence>
<evidence type="ECO:0000256" key="5">
    <source>
        <dbReference type="SAM" id="Phobius"/>
    </source>
</evidence>
<organism evidence="8 9">
    <name type="scientific">Leptolyngbya boryana NIES-2135</name>
    <dbReference type="NCBI Taxonomy" id="1973484"/>
    <lineage>
        <taxon>Bacteria</taxon>
        <taxon>Bacillati</taxon>
        <taxon>Cyanobacteriota</taxon>
        <taxon>Cyanophyceae</taxon>
        <taxon>Leptolyngbyales</taxon>
        <taxon>Leptolyngbyaceae</taxon>
        <taxon>Leptolyngbya group</taxon>
        <taxon>Leptolyngbya</taxon>
    </lineage>
</organism>
<evidence type="ECO:0000313" key="8">
    <source>
        <dbReference type="EMBL" id="BAY57045.1"/>
    </source>
</evidence>
<dbReference type="Pfam" id="PF25917">
    <property type="entry name" value="BSH_RND"/>
    <property type="match status" value="1"/>
</dbReference>
<evidence type="ECO:0000256" key="2">
    <source>
        <dbReference type="ARBA" id="ARBA00023054"/>
    </source>
</evidence>
<keyword evidence="5" id="KW-0812">Transmembrane</keyword>
<feature type="region of interest" description="Disordered" evidence="4">
    <location>
        <begin position="1"/>
        <end position="23"/>
    </location>
</feature>
<dbReference type="PANTHER" id="PTHR32347:SF23">
    <property type="entry name" value="BLL5650 PROTEIN"/>
    <property type="match status" value="1"/>
</dbReference>
<feature type="domain" description="Multidrug resistance protein MdtA-like alpha-helical hairpin" evidence="6">
    <location>
        <begin position="172"/>
        <end position="232"/>
    </location>
</feature>
<feature type="domain" description="Multidrug resistance protein MdtA-like barrel-sandwich hybrid" evidence="7">
    <location>
        <begin position="66"/>
        <end position="339"/>
    </location>
</feature>
<evidence type="ECO:0000259" key="6">
    <source>
        <dbReference type="Pfam" id="PF25876"/>
    </source>
</evidence>
<keyword evidence="9" id="KW-1185">Reference proteome</keyword>
<sequence length="431" mass="46490">MAHTLPQPADHVPDAPSQKPSQKSKRVLIIPAVFAIVGIGFATWHFLPKPEATTLPLSGRIEADETDIGAKTAGRISAINFREGDEVQKDQVVAQLIDEEVNEQLRAAEAQVAAARQEEQQARLEITVAESRIQEAQLNVQQSQGDSRGRIDQATSNVSAAKAQLAQSEAQVKQAEAQVKEARSRAKLAASDRDRYARLVTQGAVNRQQFDQAQMNFETAQAGVETAIATLQAREEAVNAARDQLNAAQGGLTQTETTELNPEIRGAQLAGLQQQRQQAQAKLAAAQAKVKNALANQQQIQKRLDSFVVKSPIRGVVTARPVEPGAVVATGKTLLTVVDLNTVYLRGYIPGSSIGKIRVGQRAQVFLDSAPKEPLSARVAAIDPKASFTPENIYFRDDRVKQVFGVKIAIDDPAGFAKPGMPADGEILLKE</sequence>
<keyword evidence="2 3" id="KW-0175">Coiled coil</keyword>
<dbReference type="InterPro" id="IPR050465">
    <property type="entry name" value="UPF0194_transport"/>
</dbReference>
<dbReference type="Gene3D" id="1.10.287.470">
    <property type="entry name" value="Helix hairpin bin"/>
    <property type="match status" value="2"/>
</dbReference>
<keyword evidence="5" id="KW-1133">Transmembrane helix</keyword>
<dbReference type="EMBL" id="AP018203">
    <property type="protein sequence ID" value="BAY57045.1"/>
    <property type="molecule type" value="Genomic_DNA"/>
</dbReference>
<evidence type="ECO:0000259" key="7">
    <source>
        <dbReference type="Pfam" id="PF25917"/>
    </source>
</evidence>
<dbReference type="Gene3D" id="2.40.30.170">
    <property type="match status" value="1"/>
</dbReference>
<accession>A0A1Z4JK02</accession>
<gene>
    <name evidence="8" type="ORF">NIES2135_39090</name>
</gene>
<feature type="coiled-coil region" evidence="3">
    <location>
        <begin position="228"/>
        <end position="303"/>
    </location>
</feature>
<name>A0A1Z4JK02_LEPBY</name>
<dbReference type="Proteomes" id="UP000217895">
    <property type="component" value="Chromosome"/>
</dbReference>
<feature type="transmembrane region" description="Helical" evidence="5">
    <location>
        <begin position="27"/>
        <end position="47"/>
    </location>
</feature>
<protein>
    <submittedName>
        <fullName evidence="8">HlyD family secretion protein</fullName>
    </submittedName>
</protein>
<dbReference type="Gene3D" id="2.40.50.100">
    <property type="match status" value="1"/>
</dbReference>
<evidence type="ECO:0000256" key="3">
    <source>
        <dbReference type="SAM" id="Coils"/>
    </source>
</evidence>
<dbReference type="GO" id="GO:0030313">
    <property type="term" value="C:cell envelope"/>
    <property type="evidence" value="ECO:0007669"/>
    <property type="project" value="UniProtKB-SubCell"/>
</dbReference>
<evidence type="ECO:0000313" key="9">
    <source>
        <dbReference type="Proteomes" id="UP000217895"/>
    </source>
</evidence>
<proteinExistence type="predicted"/>
<dbReference type="AlphaFoldDB" id="A0A1Z4JK02"/>
<dbReference type="InterPro" id="IPR058624">
    <property type="entry name" value="MdtA-like_HH"/>
</dbReference>
<dbReference type="PANTHER" id="PTHR32347">
    <property type="entry name" value="EFFLUX SYSTEM COMPONENT YKNX-RELATED"/>
    <property type="match status" value="1"/>
</dbReference>
<feature type="coiled-coil region" evidence="3">
    <location>
        <begin position="98"/>
        <end position="192"/>
    </location>
</feature>
<comment type="subcellular location">
    <subcellularLocation>
        <location evidence="1">Cell envelope</location>
    </subcellularLocation>
</comment>
<reference evidence="8 9" key="1">
    <citation type="submission" date="2017-06" db="EMBL/GenBank/DDBJ databases">
        <title>Genome sequencing of cyanobaciteial culture collection at National Institute for Environmental Studies (NIES).</title>
        <authorList>
            <person name="Hirose Y."/>
            <person name="Shimura Y."/>
            <person name="Fujisawa T."/>
            <person name="Nakamura Y."/>
            <person name="Kawachi M."/>
        </authorList>
    </citation>
    <scope>NUCLEOTIDE SEQUENCE [LARGE SCALE GENOMIC DNA]</scope>
    <source>
        <strain evidence="8 9">NIES-2135</strain>
    </source>
</reference>
<keyword evidence="5" id="KW-0472">Membrane</keyword>
<dbReference type="InterPro" id="IPR058625">
    <property type="entry name" value="MdtA-like_BSH"/>
</dbReference>
<dbReference type="Pfam" id="PF25876">
    <property type="entry name" value="HH_MFP_RND"/>
    <property type="match status" value="1"/>
</dbReference>